<dbReference type="EMBL" id="BAAATD010000014">
    <property type="protein sequence ID" value="GAA2629100.1"/>
    <property type="molecule type" value="Genomic_DNA"/>
</dbReference>
<gene>
    <name evidence="1" type="ORF">GCM10010411_78240</name>
</gene>
<evidence type="ECO:0000313" key="1">
    <source>
        <dbReference type="EMBL" id="GAA2629100.1"/>
    </source>
</evidence>
<evidence type="ECO:0000313" key="2">
    <source>
        <dbReference type="Proteomes" id="UP001501509"/>
    </source>
</evidence>
<proteinExistence type="predicted"/>
<sequence length="117" mass="13208">MRYAINRESSAFAELERLQSDFPRWVFSLDVSRLDPFRAHRKLVGISGGPLAIGAKSPQLMRALMHEQQARDVPYRVHDGWPADPHEITPTCLPSCIGVLTIADLAEYVRNQIHEAT</sequence>
<protein>
    <submittedName>
        <fullName evidence="1">Uncharacterized protein</fullName>
    </submittedName>
</protein>
<organism evidence="1 2">
    <name type="scientific">Actinomadura fulvescens</name>
    <dbReference type="NCBI Taxonomy" id="46160"/>
    <lineage>
        <taxon>Bacteria</taxon>
        <taxon>Bacillati</taxon>
        <taxon>Actinomycetota</taxon>
        <taxon>Actinomycetes</taxon>
        <taxon>Streptosporangiales</taxon>
        <taxon>Thermomonosporaceae</taxon>
        <taxon>Actinomadura</taxon>
    </lineage>
</organism>
<reference evidence="2" key="1">
    <citation type="journal article" date="2019" name="Int. J. Syst. Evol. Microbiol.">
        <title>The Global Catalogue of Microorganisms (GCM) 10K type strain sequencing project: providing services to taxonomists for standard genome sequencing and annotation.</title>
        <authorList>
            <consortium name="The Broad Institute Genomics Platform"/>
            <consortium name="The Broad Institute Genome Sequencing Center for Infectious Disease"/>
            <person name="Wu L."/>
            <person name="Ma J."/>
        </authorList>
    </citation>
    <scope>NUCLEOTIDE SEQUENCE [LARGE SCALE GENOMIC DNA]</scope>
    <source>
        <strain evidence="2">JCM 6833</strain>
    </source>
</reference>
<dbReference type="Proteomes" id="UP001501509">
    <property type="component" value="Unassembled WGS sequence"/>
</dbReference>
<comment type="caution">
    <text evidence="1">The sequence shown here is derived from an EMBL/GenBank/DDBJ whole genome shotgun (WGS) entry which is preliminary data.</text>
</comment>
<name>A0ABP6CYK2_9ACTN</name>
<accession>A0ABP6CYK2</accession>
<keyword evidence="2" id="KW-1185">Reference proteome</keyword>